<feature type="transmembrane region" description="Helical" evidence="9">
    <location>
        <begin position="787"/>
        <end position="809"/>
    </location>
</feature>
<keyword evidence="4 9" id="KW-0812">Transmembrane</keyword>
<gene>
    <name evidence="11" type="ORF">F9C07_2282187</name>
</gene>
<keyword evidence="6 9" id="KW-1133">Transmembrane helix</keyword>
<evidence type="ECO:0000256" key="5">
    <source>
        <dbReference type="ARBA" id="ARBA00022827"/>
    </source>
</evidence>
<dbReference type="GO" id="GO:0016491">
    <property type="term" value="F:oxidoreductase activity"/>
    <property type="evidence" value="ECO:0007669"/>
    <property type="project" value="UniProtKB-KW"/>
</dbReference>
<dbReference type="AlphaFoldDB" id="A0A7U2MM06"/>
<dbReference type="SUPFAM" id="SSF103473">
    <property type="entry name" value="MFS general substrate transporter"/>
    <property type="match status" value="1"/>
</dbReference>
<dbReference type="InterPro" id="IPR036249">
    <property type="entry name" value="Thioredoxin-like_sf"/>
</dbReference>
<protein>
    <submittedName>
        <fullName evidence="11">FAD binding domain-containing protein</fullName>
    </submittedName>
</protein>
<dbReference type="InterPro" id="IPR036259">
    <property type="entry name" value="MFS_trans_sf"/>
</dbReference>
<keyword evidence="7" id="KW-0560">Oxidoreductase</keyword>
<feature type="transmembrane region" description="Helical" evidence="9">
    <location>
        <begin position="1040"/>
        <end position="1061"/>
    </location>
</feature>
<keyword evidence="12" id="KW-1185">Reference proteome</keyword>
<dbReference type="FunFam" id="1.20.1250.20:FF:000011">
    <property type="entry name" value="MFS multidrug transporter, putative"/>
    <property type="match status" value="1"/>
</dbReference>
<evidence type="ECO:0000256" key="6">
    <source>
        <dbReference type="ARBA" id="ARBA00022989"/>
    </source>
</evidence>
<feature type="transmembrane region" description="Helical" evidence="9">
    <location>
        <begin position="865"/>
        <end position="883"/>
    </location>
</feature>
<feature type="transmembrane region" description="Helical" evidence="9">
    <location>
        <begin position="979"/>
        <end position="999"/>
    </location>
</feature>
<feature type="transmembrane region" description="Helical" evidence="9">
    <location>
        <begin position="699"/>
        <end position="720"/>
    </location>
</feature>
<dbReference type="Pfam" id="PF01494">
    <property type="entry name" value="FAD_binding_3"/>
    <property type="match status" value="1"/>
</dbReference>
<evidence type="ECO:0000313" key="12">
    <source>
        <dbReference type="Proteomes" id="UP000596276"/>
    </source>
</evidence>
<dbReference type="VEuPathDB" id="FungiDB:AFLA_005508"/>
<dbReference type="InterPro" id="IPR011701">
    <property type="entry name" value="MFS"/>
</dbReference>
<feature type="transmembrane region" description="Helical" evidence="9">
    <location>
        <begin position="632"/>
        <end position="653"/>
    </location>
</feature>
<dbReference type="PROSITE" id="PS50850">
    <property type="entry name" value="MFS"/>
    <property type="match status" value="1"/>
</dbReference>
<keyword evidence="8 9" id="KW-0472">Membrane</keyword>
<evidence type="ECO:0000256" key="9">
    <source>
        <dbReference type="SAM" id="Phobius"/>
    </source>
</evidence>
<feature type="transmembrane region" description="Helical" evidence="9">
    <location>
        <begin position="1006"/>
        <end position="1028"/>
    </location>
</feature>
<evidence type="ECO:0000256" key="7">
    <source>
        <dbReference type="ARBA" id="ARBA00023002"/>
    </source>
</evidence>
<dbReference type="Gene3D" id="3.40.30.20">
    <property type="match status" value="1"/>
</dbReference>
<name>A0A7U2MM06_ASPFN</name>
<accession>A0A7U2MM06</accession>
<feature type="transmembrane region" description="Helical" evidence="9">
    <location>
        <begin position="760"/>
        <end position="781"/>
    </location>
</feature>
<comment type="subcellular location">
    <subcellularLocation>
        <location evidence="1">Membrane</location>
        <topology evidence="1">Multi-pass membrane protein</topology>
    </subcellularLocation>
</comment>
<dbReference type="Pfam" id="PF07976">
    <property type="entry name" value="Phe_hydrox_dim"/>
    <property type="match status" value="1"/>
</dbReference>
<keyword evidence="3" id="KW-0285">Flavoprotein</keyword>
<dbReference type="PANTHER" id="PTHR23502">
    <property type="entry name" value="MAJOR FACILITATOR SUPERFAMILY"/>
    <property type="match status" value="1"/>
</dbReference>
<dbReference type="EMBL" id="CP044620">
    <property type="protein sequence ID" value="QRD86211.1"/>
    <property type="molecule type" value="Genomic_DNA"/>
</dbReference>
<evidence type="ECO:0000256" key="1">
    <source>
        <dbReference type="ARBA" id="ARBA00004141"/>
    </source>
</evidence>
<evidence type="ECO:0000256" key="3">
    <source>
        <dbReference type="ARBA" id="ARBA00022630"/>
    </source>
</evidence>
<dbReference type="PANTHER" id="PTHR23502:SF60">
    <property type="entry name" value="MAJOR FACILITATOR SUPERFAMILY (MFS) PROFILE DOMAIN-CONTAINING PROTEIN-RELATED"/>
    <property type="match status" value="1"/>
</dbReference>
<dbReference type="SUPFAM" id="SSF54373">
    <property type="entry name" value="FAD-linked reductases, C-terminal domain"/>
    <property type="match status" value="1"/>
</dbReference>
<dbReference type="VEuPathDB" id="FungiDB:F9C07_2282187"/>
<feature type="transmembrane region" description="Helical" evidence="9">
    <location>
        <begin position="673"/>
        <end position="692"/>
    </location>
</feature>
<dbReference type="GO" id="GO:0016020">
    <property type="term" value="C:membrane"/>
    <property type="evidence" value="ECO:0007669"/>
    <property type="project" value="UniProtKB-SubCell"/>
</dbReference>
<evidence type="ECO:0000259" key="10">
    <source>
        <dbReference type="PROSITE" id="PS50850"/>
    </source>
</evidence>
<dbReference type="InterPro" id="IPR012941">
    <property type="entry name" value="Phe_hydrox_C_dim_dom"/>
</dbReference>
<evidence type="ECO:0000256" key="4">
    <source>
        <dbReference type="ARBA" id="ARBA00022692"/>
    </source>
</evidence>
<reference evidence="12" key="1">
    <citation type="journal article" date="2021" name="G3 (Bethesda)">
        <title>Chromosome assembled and annotated genome sequence of Aspergillus flavus NRRL 3357.</title>
        <authorList>
            <person name="Skerker J.M."/>
            <person name="Pianalto K.M."/>
            <person name="Mondo S.J."/>
            <person name="Yang K."/>
            <person name="Arkin A.P."/>
            <person name="Keller N.P."/>
            <person name="Grigoriev I.V."/>
            <person name="Louise Glass N.L."/>
        </authorList>
    </citation>
    <scope>NUCLEOTIDE SEQUENCE [LARGE SCALE GENOMIC DNA]</scope>
    <source>
        <strain evidence="12">ATCC 200026 / FGSC A1120 / IAM 13836 / NRRL 3357 / JCM 12722 / SRRC 167</strain>
    </source>
</reference>
<dbReference type="InterPro" id="IPR002938">
    <property type="entry name" value="FAD-bd"/>
</dbReference>
<dbReference type="Gene3D" id="3.50.50.60">
    <property type="entry name" value="FAD/NAD(P)-binding domain"/>
    <property type="match status" value="1"/>
</dbReference>
<feature type="transmembrane region" description="Helical" evidence="9">
    <location>
        <begin position="947"/>
        <end position="967"/>
    </location>
</feature>
<proteinExistence type="inferred from homology"/>
<dbReference type="CDD" id="cd17323">
    <property type="entry name" value="MFS_Tpo1_MDR_like"/>
    <property type="match status" value="1"/>
</dbReference>
<dbReference type="SUPFAM" id="SSF51905">
    <property type="entry name" value="FAD/NAD(P)-binding domain"/>
    <property type="match status" value="1"/>
</dbReference>
<dbReference type="PRINTS" id="PR00420">
    <property type="entry name" value="RNGMNOXGNASE"/>
</dbReference>
<comment type="similarity">
    <text evidence="2">Belongs to the PheA/TfdB FAD monooxygenase family.</text>
</comment>
<dbReference type="InterPro" id="IPR036188">
    <property type="entry name" value="FAD/NAD-bd_sf"/>
</dbReference>
<dbReference type="SUPFAM" id="SSF52833">
    <property type="entry name" value="Thioredoxin-like"/>
    <property type="match status" value="1"/>
</dbReference>
<keyword evidence="5" id="KW-0274">FAD</keyword>
<sequence length="1076" mass="118558">MPVFTEYSAASRELRVLPSFAPPLPRLSSPFTRDDQAEKYEVVIVGAGPAGLMLDLLLARYGLSDDSLLCVDAKPGTLKSGQADGLQPRTLEVLKSLGVADEILNDGCHMEEVAFWNPSANKEEIIERTSIVPDVAVPARYQHEVTIHQGRIERILETDLLRYSKRGVQRNTKLLDARIDEAGDPEFPVIADLETDGQRRTVRAKHLVGADGAHSMVRRCMGLQLVGESLDHIWGVVDLVVDTDFPDIRRRCAIHSPAGSVMVIPRERIATGDYLTRLYVQVPEEAMPDQDQVPVNGTTTPKADARARRSKVTLESIFQYAEDAFKPFYIRPKENGAVDWWAAYQIGQRVSDNFTVKDSKGVNRVFIVGDACHTHSPKAGQGMNVSMMDSYNLAWKLAHSINGLTPDSAYPGKPDSLLDTYHVERHTIAQELIEFDRAFSSMFSGKIGSGEDGVEGLTHDQFLEVFSTGNGFTSGCGIEYPENLTVEKKLGQGIKSPEEDYWMYGLKDMPMGTGAICKMGTSAKSLTTLGTSVLPHFPASTLEQVVVHPRLDKTFTWRDVPQELKQHSEMRFHSGYEIDDIYAVYGVDPAQGALAVIRPDGYVGTIAALDDVTWTGPDDPDNPKNWPTKKKWGAVLIVSCFTFISPVMSSMVAPALQTMKTDFHIEDEVTSQLMLSVFVLAYAFGPLFLGPLSEIYGRVIVLQLANLFFLIFNIACGVSRTAAQMIVFRFLAGLGGSAPLAIGGGVLSDCFLPEERGKSIAIYSLAPLLGPAVGPIAGGFIAERTTWRWVFYATSIADGVIQVMGLFFLRETYAPKILRTRAKKLRRDTGDTSYETEAERQNKTLPEVLSTALVRPFRLLATQPIVQALAIYMAYVYGILYLMSSTFPALWTSPEYYNESTGIGGLNYISLGIGYCLGSQICARLNDLVYRRLKARNSGTGRPEFRTPLLAIAAILNPVGLFIYGWTAQTHCHWIAPNIGAMLLAMGNIVAMQCIQTYIVDAYTRFAASAMAAGSFLRSIAGFGFPLFAPYMYQALHYGWGNSLLAFISIVIGIPAPIFLWKYGERMRKMSTYAAG</sequence>
<organism evidence="11 12">
    <name type="scientific">Aspergillus flavus (strain ATCC 200026 / FGSC A1120 / IAM 13836 / NRRL 3357 / JCM 12722 / SRRC 167)</name>
    <dbReference type="NCBI Taxonomy" id="332952"/>
    <lineage>
        <taxon>Eukaryota</taxon>
        <taxon>Fungi</taxon>
        <taxon>Dikarya</taxon>
        <taxon>Ascomycota</taxon>
        <taxon>Pezizomycotina</taxon>
        <taxon>Eurotiomycetes</taxon>
        <taxon>Eurotiomycetidae</taxon>
        <taxon>Eurotiales</taxon>
        <taxon>Aspergillaceae</taxon>
        <taxon>Aspergillus</taxon>
        <taxon>Aspergillus subgen. Circumdati</taxon>
    </lineage>
</organism>
<evidence type="ECO:0000256" key="8">
    <source>
        <dbReference type="ARBA" id="ARBA00023136"/>
    </source>
</evidence>
<dbReference type="Gene3D" id="1.20.1250.20">
    <property type="entry name" value="MFS general substrate transporter like domains"/>
    <property type="match status" value="1"/>
</dbReference>
<dbReference type="Gene3D" id="3.30.9.10">
    <property type="entry name" value="D-Amino Acid Oxidase, subunit A, domain 2"/>
    <property type="match status" value="1"/>
</dbReference>
<dbReference type="InterPro" id="IPR038220">
    <property type="entry name" value="PHOX_C_sf"/>
</dbReference>
<dbReference type="Proteomes" id="UP000596276">
    <property type="component" value="Chromosome 3"/>
</dbReference>
<dbReference type="InterPro" id="IPR020846">
    <property type="entry name" value="MFS_dom"/>
</dbReference>
<dbReference type="Pfam" id="PF07690">
    <property type="entry name" value="MFS_1"/>
    <property type="match status" value="1"/>
</dbReference>
<feature type="transmembrane region" description="Helical" evidence="9">
    <location>
        <begin position="903"/>
        <end position="926"/>
    </location>
</feature>
<evidence type="ECO:0000313" key="11">
    <source>
        <dbReference type="EMBL" id="QRD86211.1"/>
    </source>
</evidence>
<feature type="domain" description="Major facilitator superfamily (MFS) profile" evidence="10">
    <location>
        <begin position="634"/>
        <end position="1068"/>
    </location>
</feature>
<feature type="transmembrane region" description="Helical" evidence="9">
    <location>
        <begin position="726"/>
        <end position="748"/>
    </location>
</feature>
<dbReference type="GO" id="GO:0022857">
    <property type="term" value="F:transmembrane transporter activity"/>
    <property type="evidence" value="ECO:0007669"/>
    <property type="project" value="InterPro"/>
</dbReference>
<evidence type="ECO:0000256" key="2">
    <source>
        <dbReference type="ARBA" id="ARBA00007801"/>
    </source>
</evidence>
<dbReference type="GO" id="GO:0071949">
    <property type="term" value="F:FAD binding"/>
    <property type="evidence" value="ECO:0007669"/>
    <property type="project" value="InterPro"/>
</dbReference>